<dbReference type="RefSeq" id="XP_031567853.1">
    <property type="nucleotide sequence ID" value="XM_031711993.1"/>
</dbReference>
<evidence type="ECO:0000313" key="8">
    <source>
        <dbReference type="RefSeq" id="XP_031567853.1"/>
    </source>
</evidence>
<evidence type="ECO:0000313" key="5">
    <source>
        <dbReference type="Proteomes" id="UP000515163"/>
    </source>
</evidence>
<sequence length="966" mass="108795">METDSENELFDLLGKFQSDRLDEQRCNPPQVVISNTSDNSEDNTDSSTMPANYGMRKADSIDLEPVKQVLASGGPYPLVVLPVSGEYWLEGSNHQCTVNNGSHMLIPHFDTQKCFIEIDQAVEYYRNFFLGKEHFNFMCEDDRLGPVIISIKQEMNKPSDTDTQGFVRVILRTSEKTTVDLLPLENLSDNPSPRQIVKYLLGEEAENLDQFQAIAHPKASEMIVKYDEHSLSPASKFGAIYQQFGQITEEQYLNNKTHSTAMDEFLDLLGARICLKDFKGFHGGLDVKHGQTGETSVHTVFNGKEIMFHVSTLLPFSNGDSQQVQRKRHIGNDIVSIVFQDENTPFSPMSIRSHFLHVFIVVQVEEPNTPNTRYKVSVTAREDVPPFGPKLPNPAVFKKGPEFRKFLLTKLINAEQAALKSAEFSKLADRTRTSLLKILFDELMEKNALMFDMGNTNDATSGTQKGKLFTSIRKAIRGRSSPVSRSLSMKETTSSTDDIDVSLDDRKKERRKSSQSFLSKKKSPKVGKREDPRSKSMESLEYNRIQQQTAKGTQGTSSTFFITSSPKPSRSFLGPQSSSSSESTDNSFKRSFSTTKSIDNKDNQSFGFHRVQSSPVLDGTSLSIDDSPGSTIDSRQVYASSPKTENRPLTVAGIPASDYGVRYIGGYSSSSDTSTTTEPVLSPVKIIDYDKSPNSSRRSSEPLEVIRPQHQYGQRYGVADGDRRAGDYTGEFEEELMYLPRQLQQVTQQIHRQQLSSDSNPNAPEHNTAFLLSYRRSREELDRNSPSNRSPVESRRISDPLLNCRTSPSNNPSKKTAVVLPLLDMKHSPDPTRPRSVPPDLRFDPTDPESEGLQQVLEQNSSVSSSRENVNQRSLNAKEQECENLLKQVESLTNENMRLKCEKVDLDRQIVLLQRDSKAAQDLNLHQTVELYEARVEIARLRSLLPSENVRPEKLPERQKSRHTRL</sequence>
<name>A0A6P8ILM0_ACTTE</name>
<keyword evidence="5" id="KW-1185">Reference proteome</keyword>
<feature type="region of interest" description="Disordered" evidence="3">
    <location>
        <begin position="456"/>
        <end position="651"/>
    </location>
</feature>
<protein>
    <submittedName>
        <fullName evidence="6 7">Rap1 GTPase-activating protein 1-like</fullName>
    </submittedName>
</protein>
<dbReference type="InterPro" id="IPR000331">
    <property type="entry name" value="Rap/Ran_GAP_dom"/>
</dbReference>
<dbReference type="RefSeq" id="XP_031567852.1">
    <property type="nucleotide sequence ID" value="XM_031711992.1"/>
</dbReference>
<dbReference type="Gene3D" id="6.10.140.210">
    <property type="match status" value="1"/>
</dbReference>
<evidence type="ECO:0000256" key="2">
    <source>
        <dbReference type="SAM" id="Coils"/>
    </source>
</evidence>
<feature type="region of interest" description="Disordered" evidence="3">
    <location>
        <begin position="24"/>
        <end position="53"/>
    </location>
</feature>
<dbReference type="AlphaFoldDB" id="A0A6P8ILM0"/>
<evidence type="ECO:0000256" key="1">
    <source>
        <dbReference type="ARBA" id="ARBA00022468"/>
    </source>
</evidence>
<evidence type="ECO:0000259" key="4">
    <source>
        <dbReference type="PROSITE" id="PS50085"/>
    </source>
</evidence>
<dbReference type="InterPro" id="IPR050989">
    <property type="entry name" value="Rap1_Ran_GAP"/>
</dbReference>
<feature type="region of interest" description="Disordered" evidence="3">
    <location>
        <begin position="778"/>
        <end position="852"/>
    </location>
</feature>
<evidence type="ECO:0000313" key="7">
    <source>
        <dbReference type="RefSeq" id="XP_031567852.1"/>
    </source>
</evidence>
<reference evidence="6 7" key="1">
    <citation type="submission" date="2025-04" db="UniProtKB">
        <authorList>
            <consortium name="RefSeq"/>
        </authorList>
    </citation>
    <scope>IDENTIFICATION</scope>
    <source>
        <tissue evidence="6 7">Tentacle</tissue>
    </source>
</reference>
<feature type="compositionally biased region" description="Polar residues" evidence="3">
    <location>
        <begin position="804"/>
        <end position="814"/>
    </location>
</feature>
<keyword evidence="2" id="KW-0175">Coiled coil</keyword>
<dbReference type="Gene3D" id="3.40.50.11210">
    <property type="entry name" value="Rap/Ran-GAP"/>
    <property type="match status" value="1"/>
</dbReference>
<dbReference type="PROSITE" id="PS50085">
    <property type="entry name" value="RAPGAP"/>
    <property type="match status" value="1"/>
</dbReference>
<dbReference type="RefSeq" id="XP_031567851.1">
    <property type="nucleotide sequence ID" value="XM_031711991.1"/>
</dbReference>
<feature type="compositionally biased region" description="Polar residues" evidence="3">
    <location>
        <begin position="481"/>
        <end position="496"/>
    </location>
</feature>
<dbReference type="GO" id="GO:0005737">
    <property type="term" value="C:cytoplasm"/>
    <property type="evidence" value="ECO:0007669"/>
    <property type="project" value="TreeGrafter"/>
</dbReference>
<dbReference type="InterPro" id="IPR035974">
    <property type="entry name" value="Rap/Ran-GAP_sf"/>
</dbReference>
<dbReference type="Proteomes" id="UP000515163">
    <property type="component" value="Unplaced"/>
</dbReference>
<proteinExistence type="predicted"/>
<dbReference type="PROSITE" id="PS50877">
    <property type="entry name" value="GOLOCO"/>
    <property type="match status" value="1"/>
</dbReference>
<dbReference type="PANTHER" id="PTHR15711">
    <property type="entry name" value="RAP GTPASE-ACTIVATING PROTEIN"/>
    <property type="match status" value="1"/>
</dbReference>
<gene>
    <name evidence="6 7 8" type="primary">LOC116302649</name>
</gene>
<feature type="coiled-coil region" evidence="2">
    <location>
        <begin position="875"/>
        <end position="909"/>
    </location>
</feature>
<feature type="compositionally biased region" description="Basic and acidic residues" evidence="3">
    <location>
        <begin position="527"/>
        <end position="538"/>
    </location>
</feature>
<dbReference type="GeneID" id="116302649"/>
<evidence type="ECO:0000256" key="3">
    <source>
        <dbReference type="SAM" id="MobiDB-lite"/>
    </source>
</evidence>
<evidence type="ECO:0000313" key="6">
    <source>
        <dbReference type="RefSeq" id="XP_031567851.1"/>
    </source>
</evidence>
<dbReference type="OrthoDB" id="2499658at2759"/>
<dbReference type="PANTHER" id="PTHR15711:SF32">
    <property type="entry name" value="RAP GTPASE ACTIVATING PROTEIN 1, ISOFORM H"/>
    <property type="match status" value="1"/>
</dbReference>
<accession>A0A6P8ILM0</accession>
<dbReference type="SUPFAM" id="SSF111347">
    <property type="entry name" value="Rap/Ran-GAP"/>
    <property type="match status" value="1"/>
</dbReference>
<feature type="compositionally biased region" description="Polar residues" evidence="3">
    <location>
        <begin position="544"/>
        <end position="568"/>
    </location>
</feature>
<dbReference type="InterPro" id="IPR003109">
    <property type="entry name" value="GoLoco_motif"/>
</dbReference>
<organism evidence="5 6">
    <name type="scientific">Actinia tenebrosa</name>
    <name type="common">Australian red waratah sea anemone</name>
    <dbReference type="NCBI Taxonomy" id="6105"/>
    <lineage>
        <taxon>Eukaryota</taxon>
        <taxon>Metazoa</taxon>
        <taxon>Cnidaria</taxon>
        <taxon>Anthozoa</taxon>
        <taxon>Hexacorallia</taxon>
        <taxon>Actiniaria</taxon>
        <taxon>Actiniidae</taxon>
        <taxon>Actinia</taxon>
    </lineage>
</organism>
<dbReference type="Pfam" id="PF02145">
    <property type="entry name" value="Rap_GAP"/>
    <property type="match status" value="1"/>
</dbReference>
<dbReference type="KEGG" id="aten:116302649"/>
<feature type="compositionally biased region" description="Polar residues" evidence="3">
    <location>
        <begin position="589"/>
        <end position="643"/>
    </location>
</feature>
<feature type="domain" description="Rap-GAP" evidence="4">
    <location>
        <begin position="223"/>
        <end position="439"/>
    </location>
</feature>
<feature type="compositionally biased region" description="Basic and acidic residues" evidence="3">
    <location>
        <begin position="824"/>
        <end position="833"/>
    </location>
</feature>
<feature type="compositionally biased region" description="Basic residues" evidence="3">
    <location>
        <begin position="508"/>
        <end position="526"/>
    </location>
</feature>
<dbReference type="GO" id="GO:0051056">
    <property type="term" value="P:regulation of small GTPase mediated signal transduction"/>
    <property type="evidence" value="ECO:0007669"/>
    <property type="project" value="InterPro"/>
</dbReference>
<dbReference type="Pfam" id="PF21022">
    <property type="entry name" value="Rap-GAP_dimer"/>
    <property type="match status" value="1"/>
</dbReference>
<dbReference type="SMART" id="SM00390">
    <property type="entry name" value="GoLoco"/>
    <property type="match status" value="1"/>
</dbReference>
<keyword evidence="1" id="KW-0343">GTPase activation</keyword>
<feature type="compositionally biased region" description="Low complexity" evidence="3">
    <location>
        <begin position="569"/>
        <end position="586"/>
    </location>
</feature>
<dbReference type="GO" id="GO:0005096">
    <property type="term" value="F:GTPase activator activity"/>
    <property type="evidence" value="ECO:0007669"/>
    <property type="project" value="UniProtKB-KW"/>
</dbReference>